<dbReference type="EMBL" id="SJPK01000026">
    <property type="protein sequence ID" value="TWT55359.1"/>
    <property type="molecule type" value="Genomic_DNA"/>
</dbReference>
<dbReference type="SUPFAM" id="SSF56935">
    <property type="entry name" value="Porins"/>
    <property type="match status" value="1"/>
</dbReference>
<gene>
    <name evidence="1" type="ORF">CA85_49320</name>
</gene>
<comment type="caution">
    <text evidence="1">The sequence shown here is derived from an EMBL/GenBank/DDBJ whole genome shotgun (WGS) entry which is preliminary data.</text>
</comment>
<name>A0A5C5WYL0_9BACT</name>
<sequence>MRLFRSLVIMSAIVVSGLTATISSGQTLKHRIASNEELSNPWSLTPWSLDSASLFLFRSDPNSKSLGPEFDDLSYGFAYGYLIRLERQLSHRARFETRYFGTDDWDDTDSIATPVGPGQSGLASRLHSVELNVNQMVSEDWEFIAGFRYLRLQDKFSLALPAAAATESYHTQASNDLFGAQIGARARLWNGQRFSMTTDVKTGLFGNGAHQRTTAQFPAPGASASVNDFEDSVAFAGEWTLQGNYKLTDQWSVDIGYQLLWLDGVAEGTEQLAASNPFTNSGIDTDGDAFYQGFLVGIDYAW</sequence>
<keyword evidence="2" id="KW-1185">Reference proteome</keyword>
<dbReference type="InterPro" id="IPR011446">
    <property type="entry name" value="BBP7"/>
</dbReference>
<organism evidence="1 2">
    <name type="scientific">Allorhodopirellula solitaria</name>
    <dbReference type="NCBI Taxonomy" id="2527987"/>
    <lineage>
        <taxon>Bacteria</taxon>
        <taxon>Pseudomonadati</taxon>
        <taxon>Planctomycetota</taxon>
        <taxon>Planctomycetia</taxon>
        <taxon>Pirellulales</taxon>
        <taxon>Pirellulaceae</taxon>
        <taxon>Allorhodopirellula</taxon>
    </lineage>
</organism>
<protein>
    <submittedName>
        <fullName evidence="1">Uncharacterized protein</fullName>
    </submittedName>
</protein>
<proteinExistence type="predicted"/>
<accession>A0A5C5WYL0</accession>
<evidence type="ECO:0000313" key="2">
    <source>
        <dbReference type="Proteomes" id="UP000318053"/>
    </source>
</evidence>
<dbReference type="Pfam" id="PF07585">
    <property type="entry name" value="BBP7"/>
    <property type="match status" value="1"/>
</dbReference>
<dbReference type="OrthoDB" id="258941at2"/>
<evidence type="ECO:0000313" key="1">
    <source>
        <dbReference type="EMBL" id="TWT55359.1"/>
    </source>
</evidence>
<reference evidence="1 2" key="1">
    <citation type="submission" date="2019-02" db="EMBL/GenBank/DDBJ databases">
        <title>Deep-cultivation of Planctomycetes and their phenomic and genomic characterization uncovers novel biology.</title>
        <authorList>
            <person name="Wiegand S."/>
            <person name="Jogler M."/>
            <person name="Boedeker C."/>
            <person name="Pinto D."/>
            <person name="Vollmers J."/>
            <person name="Rivas-Marin E."/>
            <person name="Kohn T."/>
            <person name="Peeters S.H."/>
            <person name="Heuer A."/>
            <person name="Rast P."/>
            <person name="Oberbeckmann S."/>
            <person name="Bunk B."/>
            <person name="Jeske O."/>
            <person name="Meyerdierks A."/>
            <person name="Storesund J.E."/>
            <person name="Kallscheuer N."/>
            <person name="Luecker S."/>
            <person name="Lage O.M."/>
            <person name="Pohl T."/>
            <person name="Merkel B.J."/>
            <person name="Hornburger P."/>
            <person name="Mueller R.-W."/>
            <person name="Bruemmer F."/>
            <person name="Labrenz M."/>
            <person name="Spormann A.M."/>
            <person name="Op Den Camp H."/>
            <person name="Overmann J."/>
            <person name="Amann R."/>
            <person name="Jetten M.S.M."/>
            <person name="Mascher T."/>
            <person name="Medema M.H."/>
            <person name="Devos D.P."/>
            <person name="Kaster A.-K."/>
            <person name="Ovreas L."/>
            <person name="Rohde M."/>
            <person name="Galperin M.Y."/>
            <person name="Jogler C."/>
        </authorList>
    </citation>
    <scope>NUCLEOTIDE SEQUENCE [LARGE SCALE GENOMIC DNA]</scope>
    <source>
        <strain evidence="1 2">CA85</strain>
    </source>
</reference>
<dbReference type="AlphaFoldDB" id="A0A5C5WYL0"/>
<dbReference type="Proteomes" id="UP000318053">
    <property type="component" value="Unassembled WGS sequence"/>
</dbReference>
<dbReference type="RefSeq" id="WP_146393793.1">
    <property type="nucleotide sequence ID" value="NZ_SJPK01000026.1"/>
</dbReference>